<dbReference type="EC" id="1.14.15.7" evidence="5"/>
<protein>
    <recommendedName>
        <fullName evidence="6">Choline monooxygenase, chloroplastic</fullName>
        <ecNumber evidence="5">1.14.15.7</ecNumber>
    </recommendedName>
</protein>
<keyword evidence="10" id="KW-0408">Iron</keyword>
<evidence type="ECO:0000256" key="13">
    <source>
        <dbReference type="SAM" id="MobiDB-lite"/>
    </source>
</evidence>
<organism evidence="15 16">
    <name type="scientific">Dacryopinax primogenitus (strain DJM 731)</name>
    <name type="common">Brown rot fungus</name>
    <dbReference type="NCBI Taxonomy" id="1858805"/>
    <lineage>
        <taxon>Eukaryota</taxon>
        <taxon>Fungi</taxon>
        <taxon>Dikarya</taxon>
        <taxon>Basidiomycota</taxon>
        <taxon>Agaricomycotina</taxon>
        <taxon>Dacrymycetes</taxon>
        <taxon>Dacrymycetales</taxon>
        <taxon>Dacrymycetaceae</taxon>
        <taxon>Dacryopinax</taxon>
    </lineage>
</organism>
<dbReference type="InterPro" id="IPR001663">
    <property type="entry name" value="Rng_hydr_dOase-A"/>
</dbReference>
<dbReference type="SUPFAM" id="SSF55961">
    <property type="entry name" value="Bet v1-like"/>
    <property type="match status" value="1"/>
</dbReference>
<dbReference type="PROSITE" id="PS51296">
    <property type="entry name" value="RIESKE"/>
    <property type="match status" value="1"/>
</dbReference>
<dbReference type="GO" id="GO:0051537">
    <property type="term" value="F:2 iron, 2 sulfur cluster binding"/>
    <property type="evidence" value="ECO:0007669"/>
    <property type="project" value="UniProtKB-KW"/>
</dbReference>
<feature type="region of interest" description="Disordered" evidence="13">
    <location>
        <begin position="355"/>
        <end position="382"/>
    </location>
</feature>
<dbReference type="STRING" id="1858805.M5G4Z4"/>
<dbReference type="Pfam" id="PF00848">
    <property type="entry name" value="Ring_hydroxyl_A"/>
    <property type="match status" value="1"/>
</dbReference>
<dbReference type="AlphaFoldDB" id="M5G4Z4"/>
<reference evidence="15 16" key="1">
    <citation type="journal article" date="2012" name="Science">
        <title>The Paleozoic origin of enzymatic lignin decomposition reconstructed from 31 fungal genomes.</title>
        <authorList>
            <person name="Floudas D."/>
            <person name="Binder M."/>
            <person name="Riley R."/>
            <person name="Barry K."/>
            <person name="Blanchette R.A."/>
            <person name="Henrissat B."/>
            <person name="Martinez A.T."/>
            <person name="Otillar R."/>
            <person name="Spatafora J.W."/>
            <person name="Yadav J.S."/>
            <person name="Aerts A."/>
            <person name="Benoit I."/>
            <person name="Boyd A."/>
            <person name="Carlson A."/>
            <person name="Copeland A."/>
            <person name="Coutinho P.M."/>
            <person name="de Vries R.P."/>
            <person name="Ferreira P."/>
            <person name="Findley K."/>
            <person name="Foster B."/>
            <person name="Gaskell J."/>
            <person name="Glotzer D."/>
            <person name="Gorecki P."/>
            <person name="Heitman J."/>
            <person name="Hesse C."/>
            <person name="Hori C."/>
            <person name="Igarashi K."/>
            <person name="Jurgens J.A."/>
            <person name="Kallen N."/>
            <person name="Kersten P."/>
            <person name="Kohler A."/>
            <person name="Kuees U."/>
            <person name="Kumar T.K.A."/>
            <person name="Kuo A."/>
            <person name="LaButti K."/>
            <person name="Larrondo L.F."/>
            <person name="Lindquist E."/>
            <person name="Ling A."/>
            <person name="Lombard V."/>
            <person name="Lucas S."/>
            <person name="Lundell T."/>
            <person name="Martin R."/>
            <person name="McLaughlin D.J."/>
            <person name="Morgenstern I."/>
            <person name="Morin E."/>
            <person name="Murat C."/>
            <person name="Nagy L.G."/>
            <person name="Nolan M."/>
            <person name="Ohm R.A."/>
            <person name="Patyshakuliyeva A."/>
            <person name="Rokas A."/>
            <person name="Ruiz-Duenas F.J."/>
            <person name="Sabat G."/>
            <person name="Salamov A."/>
            <person name="Samejima M."/>
            <person name="Schmutz J."/>
            <person name="Slot J.C."/>
            <person name="St John F."/>
            <person name="Stenlid J."/>
            <person name="Sun H."/>
            <person name="Sun S."/>
            <person name="Syed K."/>
            <person name="Tsang A."/>
            <person name="Wiebenga A."/>
            <person name="Young D."/>
            <person name="Pisabarro A."/>
            <person name="Eastwood D.C."/>
            <person name="Martin F."/>
            <person name="Cullen D."/>
            <person name="Grigoriev I.V."/>
            <person name="Hibbett D.S."/>
        </authorList>
    </citation>
    <scope>NUCLEOTIDE SEQUENCE [LARGE SCALE GENOMIC DNA]</scope>
    <source>
        <strain evidence="15 16">DJM-731 SS1</strain>
    </source>
</reference>
<dbReference type="GeneID" id="63692271"/>
<evidence type="ECO:0000313" key="15">
    <source>
        <dbReference type="EMBL" id="EJU03295.1"/>
    </source>
</evidence>
<dbReference type="CDD" id="cd00680">
    <property type="entry name" value="RHO_alpha_C"/>
    <property type="match status" value="1"/>
</dbReference>
<dbReference type="OrthoDB" id="426882at2759"/>
<dbReference type="CDD" id="cd03469">
    <property type="entry name" value="Rieske_RO_Alpha_N"/>
    <property type="match status" value="1"/>
</dbReference>
<comment type="function">
    <text evidence="2">Catalyzes the first step of the osmoprotectant glycine betaine synthesis.</text>
</comment>
<evidence type="ECO:0000256" key="10">
    <source>
        <dbReference type="ARBA" id="ARBA00023004"/>
    </source>
</evidence>
<evidence type="ECO:0000256" key="7">
    <source>
        <dbReference type="ARBA" id="ARBA00022714"/>
    </source>
</evidence>
<dbReference type="GO" id="GO:0019133">
    <property type="term" value="F:choline monooxygenase activity"/>
    <property type="evidence" value="ECO:0007669"/>
    <property type="project" value="UniProtKB-EC"/>
</dbReference>
<dbReference type="InterPro" id="IPR015879">
    <property type="entry name" value="Ring_hydroxy_dOase_asu_C_dom"/>
</dbReference>
<evidence type="ECO:0000256" key="6">
    <source>
        <dbReference type="ARBA" id="ARBA00014931"/>
    </source>
</evidence>
<dbReference type="InterPro" id="IPR036922">
    <property type="entry name" value="Rieske_2Fe-2S_sf"/>
</dbReference>
<evidence type="ECO:0000256" key="8">
    <source>
        <dbReference type="ARBA" id="ARBA00022723"/>
    </source>
</evidence>
<evidence type="ECO:0000256" key="4">
    <source>
        <dbReference type="ARBA" id="ARBA00010848"/>
    </source>
</evidence>
<dbReference type="EMBL" id="JH795860">
    <property type="protein sequence ID" value="EJU03295.1"/>
    <property type="molecule type" value="Genomic_DNA"/>
</dbReference>
<dbReference type="PANTHER" id="PTHR43756">
    <property type="entry name" value="CHOLINE MONOOXYGENASE, CHLOROPLASTIC"/>
    <property type="match status" value="1"/>
</dbReference>
<comment type="cofactor">
    <cofactor evidence="1">
        <name>Fe cation</name>
        <dbReference type="ChEBI" id="CHEBI:24875"/>
    </cofactor>
</comment>
<evidence type="ECO:0000256" key="12">
    <source>
        <dbReference type="ARBA" id="ARBA00049097"/>
    </source>
</evidence>
<dbReference type="PANTHER" id="PTHR43756:SF5">
    <property type="entry name" value="CHOLINE MONOOXYGENASE, CHLOROPLASTIC"/>
    <property type="match status" value="1"/>
</dbReference>
<feature type="region of interest" description="Disordered" evidence="13">
    <location>
        <begin position="1"/>
        <end position="24"/>
    </location>
</feature>
<name>M5G4Z4_DACPD</name>
<proteinExistence type="inferred from homology"/>
<dbReference type="Proteomes" id="UP000030653">
    <property type="component" value="Unassembled WGS sequence"/>
</dbReference>
<comment type="catalytic activity">
    <reaction evidence="12">
        <text>choline + 2 reduced [2Fe-2S]-[ferredoxin] + O2 + 2 H(+) = betaine aldehyde hydrate + 2 oxidized [2Fe-2S]-[ferredoxin] + H2O</text>
        <dbReference type="Rhea" id="RHEA:17769"/>
        <dbReference type="Rhea" id="RHEA-COMP:10000"/>
        <dbReference type="Rhea" id="RHEA-COMP:10001"/>
        <dbReference type="ChEBI" id="CHEBI:15354"/>
        <dbReference type="ChEBI" id="CHEBI:15377"/>
        <dbReference type="ChEBI" id="CHEBI:15378"/>
        <dbReference type="ChEBI" id="CHEBI:15379"/>
        <dbReference type="ChEBI" id="CHEBI:15870"/>
        <dbReference type="ChEBI" id="CHEBI:33737"/>
        <dbReference type="ChEBI" id="CHEBI:33738"/>
        <dbReference type="EC" id="1.14.15.7"/>
    </reaction>
</comment>
<evidence type="ECO:0000256" key="1">
    <source>
        <dbReference type="ARBA" id="ARBA00001962"/>
    </source>
</evidence>
<keyword evidence="9" id="KW-0560">Oxidoreductase</keyword>
<accession>M5G4Z4</accession>
<evidence type="ECO:0000313" key="16">
    <source>
        <dbReference type="Proteomes" id="UP000030653"/>
    </source>
</evidence>
<evidence type="ECO:0000256" key="3">
    <source>
        <dbReference type="ARBA" id="ARBA00004866"/>
    </source>
</evidence>
<keyword evidence="7" id="KW-0001">2Fe-2S</keyword>
<keyword evidence="11" id="KW-0411">Iron-sulfur</keyword>
<keyword evidence="8" id="KW-0479">Metal-binding</keyword>
<evidence type="ECO:0000256" key="11">
    <source>
        <dbReference type="ARBA" id="ARBA00023014"/>
    </source>
</evidence>
<dbReference type="RefSeq" id="XP_040630189.1">
    <property type="nucleotide sequence ID" value="XM_040777209.1"/>
</dbReference>
<dbReference type="SUPFAM" id="SSF50022">
    <property type="entry name" value="ISP domain"/>
    <property type="match status" value="1"/>
</dbReference>
<dbReference type="UniPathway" id="UPA00529">
    <property type="reaction ID" value="UER00430"/>
</dbReference>
<dbReference type="Gene3D" id="2.102.10.10">
    <property type="entry name" value="Rieske [2Fe-2S] iron-sulphur domain"/>
    <property type="match status" value="1"/>
</dbReference>
<comment type="pathway">
    <text evidence="3">Amine and polyamine biosynthesis; betaine biosynthesis via choline pathway; betaine aldehyde from choline (monooxygenase route): step 1/1.</text>
</comment>
<evidence type="ECO:0000256" key="2">
    <source>
        <dbReference type="ARBA" id="ARBA00002149"/>
    </source>
</evidence>
<gene>
    <name evidence="15" type="ORF">DACRYDRAFT_94283</name>
</gene>
<evidence type="ECO:0000256" key="5">
    <source>
        <dbReference type="ARBA" id="ARBA00012763"/>
    </source>
</evidence>
<dbReference type="InterPro" id="IPR017941">
    <property type="entry name" value="Rieske_2Fe-2S"/>
</dbReference>
<dbReference type="Gene3D" id="3.90.380.10">
    <property type="entry name" value="Naphthalene 1,2-dioxygenase Alpha Subunit, Chain A, domain 1"/>
    <property type="match status" value="1"/>
</dbReference>
<dbReference type="GO" id="GO:0019285">
    <property type="term" value="P:glycine betaine biosynthetic process from choline"/>
    <property type="evidence" value="ECO:0007669"/>
    <property type="project" value="UniProtKB-UniPathway"/>
</dbReference>
<dbReference type="HOGENOM" id="CLU_026244_1_2_1"/>
<feature type="domain" description="Rieske" evidence="14">
    <location>
        <begin position="82"/>
        <end position="155"/>
    </location>
</feature>
<dbReference type="GO" id="GO:0005506">
    <property type="term" value="F:iron ion binding"/>
    <property type="evidence" value="ECO:0007669"/>
    <property type="project" value="InterPro"/>
</dbReference>
<dbReference type="OMA" id="SEVECNW"/>
<sequence>MDIYMESESPEDVENGGQRLTPLRPVDNPATATPAFHENVGRGFSQLVHRSLTPAETLPSQWYRDDRIHHLERKAIFSKSWILVTHVSRFSKEGDYVAFEIANFPFFVIRTRDGRHNVCRHRGFPLVSKMSGCSPVISCGYHGWCYSPQDGRLVRSTHSSFPSFDASKYSLFKIHTHVISSGFIFVNLSAQEPPPFRDWFGDLEQEWGNLRSDDYEYAYSWYECVHCHTSHPGYAASLDLSTYAVETKTKYALHITALKPGREEAQSTLASGAESEGAPSFAYVFPSNAVTVTNMMWYMMRVVPISATQTRMEYDVFKHKSITLERLRAYMQFYEKVEDEDFHLVSATQKSLNTGIYRRGSLHPTKEVERGPPQRKSPTDNP</sequence>
<dbReference type="Pfam" id="PF00355">
    <property type="entry name" value="Rieske"/>
    <property type="match status" value="1"/>
</dbReference>
<comment type="similarity">
    <text evidence="4">Belongs to the choline monooxygenase family.</text>
</comment>
<keyword evidence="16" id="KW-1185">Reference proteome</keyword>
<evidence type="ECO:0000256" key="9">
    <source>
        <dbReference type="ARBA" id="ARBA00023002"/>
    </source>
</evidence>
<evidence type="ECO:0000259" key="14">
    <source>
        <dbReference type="PROSITE" id="PS51296"/>
    </source>
</evidence>